<gene>
    <name evidence="3" type="ORF">D3H65_31690</name>
</gene>
<dbReference type="Pfam" id="PF17116">
    <property type="entry name" value="T9SS_plug_1st"/>
    <property type="match status" value="1"/>
</dbReference>
<protein>
    <submittedName>
        <fullName evidence="3">DUF5103 domain-containing protein</fullName>
    </submittedName>
</protein>
<evidence type="ECO:0000256" key="1">
    <source>
        <dbReference type="SAM" id="SignalP"/>
    </source>
</evidence>
<dbReference type="OrthoDB" id="1522602at2"/>
<dbReference type="Proteomes" id="UP000263900">
    <property type="component" value="Chromosome"/>
</dbReference>
<keyword evidence="1" id="KW-0732">Signal</keyword>
<sequence length="429" mass="49571">MKRCILSWLLLSVFLVQLLPVQAQIPDAVYSPRIKTVLLHPTGNQLGPPIMQLGGIGSLELHFDDLDANVKNYSYTFQLCNADWTPAILSQFDFISGFSQQRINTYRVSSIAFTRYTHYQAALPDRNCMPTKSGNYILKVFLNGDTSKTIFTKRMLVYREQAAITAQVQQPFNGQIFRTHQKIQFKVALNEGLNVVNQFQQINVVIMQNYRWDNAVSNIRPSFFSRNVLEYNTENDAVFPAGKEWRWLDLRSFRFQSDRIEKVKYGNGSTDVIVRPDANRSSQRFNFFRDNNGMFTIETTESVNPYWQGDYATVNFTFVPGNNVPFPDKDVFIVGQLTNYNLNDSAKMVFNTEKGAYERSLFLKMGYYDYCYATIDRNDPKRKASFDFTEGNYWETENNYTILVYYRPLGGRADELVGLTTINSLTNRP</sequence>
<dbReference type="RefSeq" id="WP_119054156.1">
    <property type="nucleotide sequence ID" value="NZ_CP032157.1"/>
</dbReference>
<name>A0A3B7MUR9_9BACT</name>
<dbReference type="KEGG" id="pseg:D3H65_31690"/>
<feature type="chain" id="PRO_5017613737" evidence="1">
    <location>
        <begin position="24"/>
        <end position="429"/>
    </location>
</feature>
<reference evidence="3 4" key="1">
    <citation type="submission" date="2018-09" db="EMBL/GenBank/DDBJ databases">
        <title>Genome sequencing of strain 6GH32-13.</title>
        <authorList>
            <person name="Weon H.-Y."/>
            <person name="Heo J."/>
            <person name="Kwon S.-W."/>
        </authorList>
    </citation>
    <scope>NUCLEOTIDE SEQUENCE [LARGE SCALE GENOMIC DNA]</scope>
    <source>
        <strain evidence="3 4">5GH32-13</strain>
    </source>
</reference>
<proteinExistence type="predicted"/>
<organism evidence="3 4">
    <name type="scientific">Paraflavitalea soli</name>
    <dbReference type="NCBI Taxonomy" id="2315862"/>
    <lineage>
        <taxon>Bacteria</taxon>
        <taxon>Pseudomonadati</taxon>
        <taxon>Bacteroidota</taxon>
        <taxon>Chitinophagia</taxon>
        <taxon>Chitinophagales</taxon>
        <taxon>Chitinophagaceae</taxon>
        <taxon>Paraflavitalea</taxon>
    </lineage>
</organism>
<keyword evidence="4" id="KW-1185">Reference proteome</keyword>
<dbReference type="EMBL" id="CP032157">
    <property type="protein sequence ID" value="AXY78284.1"/>
    <property type="molecule type" value="Genomic_DNA"/>
</dbReference>
<dbReference type="AlphaFoldDB" id="A0A3B7MUR9"/>
<dbReference type="InterPro" id="IPR031345">
    <property type="entry name" value="T9SS_Plug_N"/>
</dbReference>
<evidence type="ECO:0000259" key="2">
    <source>
        <dbReference type="Pfam" id="PF17116"/>
    </source>
</evidence>
<feature type="signal peptide" evidence="1">
    <location>
        <begin position="1"/>
        <end position="23"/>
    </location>
</feature>
<evidence type="ECO:0000313" key="3">
    <source>
        <dbReference type="EMBL" id="AXY78284.1"/>
    </source>
</evidence>
<accession>A0A3B7MUR9</accession>
<feature type="domain" description="Type 9 secretion system plug protein N-terminal" evidence="2">
    <location>
        <begin position="34"/>
        <end position="158"/>
    </location>
</feature>
<evidence type="ECO:0000313" key="4">
    <source>
        <dbReference type="Proteomes" id="UP000263900"/>
    </source>
</evidence>